<reference evidence="3 4" key="1">
    <citation type="submission" date="2013-08" db="EMBL/GenBank/DDBJ databases">
        <authorList>
            <person name="Weinstock G."/>
            <person name="Sodergren E."/>
            <person name="Wylie T."/>
            <person name="Fulton L."/>
            <person name="Fulton R."/>
            <person name="Fronick C."/>
            <person name="O'Laughlin M."/>
            <person name="Godfrey J."/>
            <person name="Miner T."/>
            <person name="Herter B."/>
            <person name="Appelbaum E."/>
            <person name="Cordes M."/>
            <person name="Lek S."/>
            <person name="Wollam A."/>
            <person name="Pepin K.H."/>
            <person name="Palsikar V.B."/>
            <person name="Mitreva M."/>
            <person name="Wilson R.K."/>
        </authorList>
    </citation>
    <scope>NUCLEOTIDE SEQUENCE [LARGE SCALE GENOMIC DNA]</scope>
    <source>
        <strain evidence="3 4">ATCC 12856</strain>
    </source>
</reference>
<accession>U1YJL4</accession>
<protein>
    <recommendedName>
        <fullName evidence="2">UVR domain-containing protein</fullName>
    </recommendedName>
</protein>
<organism evidence="3 4">
    <name type="scientific">Aneurinibacillus aneurinilyticus ATCC 12856</name>
    <dbReference type="NCBI Taxonomy" id="649747"/>
    <lineage>
        <taxon>Bacteria</taxon>
        <taxon>Bacillati</taxon>
        <taxon>Bacillota</taxon>
        <taxon>Bacilli</taxon>
        <taxon>Bacillales</taxon>
        <taxon>Paenibacillaceae</taxon>
        <taxon>Aneurinibacillus group</taxon>
        <taxon>Aneurinibacillus</taxon>
    </lineage>
</organism>
<gene>
    <name evidence="3" type="ORF">HMPREF0083_00889</name>
</gene>
<keyword evidence="4" id="KW-1185">Reference proteome</keyword>
<dbReference type="PANTHER" id="PTHR38430:SF1">
    <property type="entry name" value="PROTEIN-ARGININE KINASE ACTIVATOR PROTEIN"/>
    <property type="match status" value="1"/>
</dbReference>
<dbReference type="Proteomes" id="UP000016511">
    <property type="component" value="Unassembled WGS sequence"/>
</dbReference>
<dbReference type="GO" id="GO:0046870">
    <property type="term" value="F:cadmium ion binding"/>
    <property type="evidence" value="ECO:0007669"/>
    <property type="project" value="TreeGrafter"/>
</dbReference>
<dbReference type="PANTHER" id="PTHR38430">
    <property type="entry name" value="PROTEIN-ARGININE KINASE ACTIVATOR PROTEIN"/>
    <property type="match status" value="1"/>
</dbReference>
<dbReference type="Gene3D" id="4.10.860.10">
    <property type="entry name" value="UVR domain"/>
    <property type="match status" value="1"/>
</dbReference>
<dbReference type="InterPro" id="IPR025542">
    <property type="entry name" value="YacH"/>
</dbReference>
<evidence type="ECO:0000313" key="3">
    <source>
        <dbReference type="EMBL" id="ERI10986.1"/>
    </source>
</evidence>
<dbReference type="GO" id="GO:1990170">
    <property type="term" value="P:stress response to cadmium ion"/>
    <property type="evidence" value="ECO:0007669"/>
    <property type="project" value="TreeGrafter"/>
</dbReference>
<dbReference type="GO" id="GO:1990169">
    <property type="term" value="P:stress response to copper ion"/>
    <property type="evidence" value="ECO:0007669"/>
    <property type="project" value="TreeGrafter"/>
</dbReference>
<dbReference type="GO" id="GO:0008270">
    <property type="term" value="F:zinc ion binding"/>
    <property type="evidence" value="ECO:0007669"/>
    <property type="project" value="TreeGrafter"/>
</dbReference>
<feature type="coiled-coil region" evidence="1">
    <location>
        <begin position="137"/>
        <end position="176"/>
    </location>
</feature>
<dbReference type="HOGENOM" id="CLU_102553_1_0_9"/>
<dbReference type="Pfam" id="PF02151">
    <property type="entry name" value="UVR"/>
    <property type="match status" value="1"/>
</dbReference>
<dbReference type="PATRIC" id="fig|649747.3.peg.806"/>
<dbReference type="EMBL" id="AWSJ01000058">
    <property type="protein sequence ID" value="ERI10986.1"/>
    <property type="molecule type" value="Genomic_DNA"/>
</dbReference>
<dbReference type="eggNOG" id="COG3880">
    <property type="taxonomic scope" value="Bacteria"/>
</dbReference>
<name>U1YJL4_ANEAE</name>
<evidence type="ECO:0000313" key="4">
    <source>
        <dbReference type="Proteomes" id="UP000016511"/>
    </source>
</evidence>
<keyword evidence="1" id="KW-0175">Coiled coil</keyword>
<feature type="domain" description="UVR" evidence="2">
    <location>
        <begin position="141"/>
        <end position="176"/>
    </location>
</feature>
<dbReference type="InterPro" id="IPR036876">
    <property type="entry name" value="UVR_dom_sf"/>
</dbReference>
<dbReference type="PIRSF" id="PIRSF015034">
    <property type="entry name" value="YacH"/>
    <property type="match status" value="1"/>
</dbReference>
<dbReference type="GO" id="GO:0050897">
    <property type="term" value="F:cobalt ion binding"/>
    <property type="evidence" value="ECO:0007669"/>
    <property type="project" value="TreeGrafter"/>
</dbReference>
<evidence type="ECO:0000259" key="2">
    <source>
        <dbReference type="PROSITE" id="PS50151"/>
    </source>
</evidence>
<dbReference type="SUPFAM" id="SSF46600">
    <property type="entry name" value="C-terminal UvrC-binding domain of UvrB"/>
    <property type="match status" value="1"/>
</dbReference>
<dbReference type="STRING" id="649747.HMPREF0083_00889"/>
<evidence type="ECO:0000256" key="1">
    <source>
        <dbReference type="SAM" id="Coils"/>
    </source>
</evidence>
<dbReference type="PROSITE" id="PS50151">
    <property type="entry name" value="UVR"/>
    <property type="match status" value="1"/>
</dbReference>
<dbReference type="AlphaFoldDB" id="U1YJL4"/>
<dbReference type="GO" id="GO:0005507">
    <property type="term" value="F:copper ion binding"/>
    <property type="evidence" value="ECO:0007669"/>
    <property type="project" value="TreeGrafter"/>
</dbReference>
<proteinExistence type="predicted"/>
<comment type="caution">
    <text evidence="3">The sequence shown here is derived from an EMBL/GenBank/DDBJ whole genome shotgun (WGS) entry which is preliminary data.</text>
</comment>
<dbReference type="InterPro" id="IPR001943">
    <property type="entry name" value="UVR_dom"/>
</dbReference>
<sequence>MLGREAEMICQECQERPATLHFTKIVNGEKTEFHLCEVCAQERGEVFPGGMNHFSIHHLLSGLLNTAEPNVNTFKVQQETPLRCDTCGLTYSQFSKSGRFGCSNCYKAFEEKLDPLFRRVHGNTHHSGKVPERSGGTIKLKKEMSELKEEMRNRIEREEFEEAAKIRDRIRELEQQIADL</sequence>